<comment type="caution">
    <text evidence="1">The sequence shown here is derived from an EMBL/GenBank/DDBJ whole genome shotgun (WGS) entry which is preliminary data.</text>
</comment>
<dbReference type="EMBL" id="JAUKUA010000005">
    <property type="protein sequence ID" value="KAK0710669.1"/>
    <property type="molecule type" value="Genomic_DNA"/>
</dbReference>
<evidence type="ECO:0008006" key="3">
    <source>
        <dbReference type="Google" id="ProtNLM"/>
    </source>
</evidence>
<sequence>MSPPPTLRSLLGPCVLESVRTLWFQNESDESKLMLPTGDLAKQWFRSDREFDKVCLDAFGEQLEYIQSSKATATDILAAAAPSSALDWLSLVLLLDQLPRNCYRGNDAKVVFAVFDPIALDITLQAIKVGIPQAPEIKYNMGYRMWFYLPLQHSEDQRIQAMSMKENEGIFTDMQTLMNSPDSSVAEDKNLERRRALLLAGKEAVSSWERNLLDFARIHKVIIDQFGRYPHRNKALGRESTDAEVKYLADGGETFGSG</sequence>
<dbReference type="Proteomes" id="UP001172102">
    <property type="component" value="Unassembled WGS sequence"/>
</dbReference>
<dbReference type="InterPro" id="IPR011990">
    <property type="entry name" value="TPR-like_helical_dom_sf"/>
</dbReference>
<gene>
    <name evidence="1" type="ORF">B0H67DRAFT_491050</name>
</gene>
<dbReference type="Pfam" id="PF06041">
    <property type="entry name" value="DUF924"/>
    <property type="match status" value="1"/>
</dbReference>
<protein>
    <recommendedName>
        <fullName evidence="3">DUF924-domain-containing protein</fullName>
    </recommendedName>
</protein>
<keyword evidence="2" id="KW-1185">Reference proteome</keyword>
<name>A0AA40A7M3_9PEZI</name>
<dbReference type="InterPro" id="IPR010323">
    <property type="entry name" value="DUF924"/>
</dbReference>
<accession>A0AA40A7M3</accession>
<dbReference type="Gene3D" id="1.25.40.10">
    <property type="entry name" value="Tetratricopeptide repeat domain"/>
    <property type="match status" value="1"/>
</dbReference>
<proteinExistence type="predicted"/>
<dbReference type="SUPFAM" id="SSF48452">
    <property type="entry name" value="TPR-like"/>
    <property type="match status" value="1"/>
</dbReference>
<organism evidence="1 2">
    <name type="scientific">Lasiosphaeris hirsuta</name>
    <dbReference type="NCBI Taxonomy" id="260670"/>
    <lineage>
        <taxon>Eukaryota</taxon>
        <taxon>Fungi</taxon>
        <taxon>Dikarya</taxon>
        <taxon>Ascomycota</taxon>
        <taxon>Pezizomycotina</taxon>
        <taxon>Sordariomycetes</taxon>
        <taxon>Sordariomycetidae</taxon>
        <taxon>Sordariales</taxon>
        <taxon>Lasiosphaeriaceae</taxon>
        <taxon>Lasiosphaeris</taxon>
    </lineage>
</organism>
<evidence type="ECO:0000313" key="1">
    <source>
        <dbReference type="EMBL" id="KAK0710669.1"/>
    </source>
</evidence>
<dbReference type="AlphaFoldDB" id="A0AA40A7M3"/>
<evidence type="ECO:0000313" key="2">
    <source>
        <dbReference type="Proteomes" id="UP001172102"/>
    </source>
</evidence>
<dbReference type="Gene3D" id="1.20.58.320">
    <property type="entry name" value="TPR-like"/>
    <property type="match status" value="1"/>
</dbReference>
<reference evidence="1" key="1">
    <citation type="submission" date="2023-06" db="EMBL/GenBank/DDBJ databases">
        <title>Genome-scale phylogeny and comparative genomics of the fungal order Sordariales.</title>
        <authorList>
            <consortium name="Lawrence Berkeley National Laboratory"/>
            <person name="Hensen N."/>
            <person name="Bonometti L."/>
            <person name="Westerberg I."/>
            <person name="Brannstrom I.O."/>
            <person name="Guillou S."/>
            <person name="Cros-Aarteil S."/>
            <person name="Calhoun S."/>
            <person name="Haridas S."/>
            <person name="Kuo A."/>
            <person name="Mondo S."/>
            <person name="Pangilinan J."/>
            <person name="Riley R."/>
            <person name="Labutti K."/>
            <person name="Andreopoulos B."/>
            <person name="Lipzen A."/>
            <person name="Chen C."/>
            <person name="Yanf M."/>
            <person name="Daum C."/>
            <person name="Ng V."/>
            <person name="Clum A."/>
            <person name="Steindorff A."/>
            <person name="Ohm R."/>
            <person name="Martin F."/>
            <person name="Silar P."/>
            <person name="Natvig D."/>
            <person name="Lalanne C."/>
            <person name="Gautier V."/>
            <person name="Ament-Velasquez S.L."/>
            <person name="Kruys A."/>
            <person name="Hutchinson M.I."/>
            <person name="Powell A.J."/>
            <person name="Barry K."/>
            <person name="Miller A.N."/>
            <person name="Grigoriev I.V."/>
            <person name="Debuchy R."/>
            <person name="Gladieux P."/>
            <person name="Thoren M.H."/>
            <person name="Johannesson H."/>
        </authorList>
    </citation>
    <scope>NUCLEOTIDE SEQUENCE</scope>
    <source>
        <strain evidence="1">SMH4607-1</strain>
    </source>
</reference>